<evidence type="ECO:0000256" key="4">
    <source>
        <dbReference type="ARBA" id="ARBA00023172"/>
    </source>
</evidence>
<dbReference type="GO" id="GO:0015074">
    <property type="term" value="P:DNA integration"/>
    <property type="evidence" value="ECO:0007669"/>
    <property type="project" value="UniProtKB-KW"/>
</dbReference>
<sequence>MGRRRQTNLDLPPHMHVKHGAYYFVGRDKKWIRLSEDKALALSKWAELEGETPIPPNQEKPIKGSVGELITRYMIEIAPRKAASTYQGNKMEAENLKKVFAKFQARAVLPTHIAKYLDTRGQKSTVRANREISLLSHIFSYGMRWGAVNSNPCIGVAKHKEKGRDRYIMDAEFEGVKSIAGELIATVMDFAYITALRKGDILTLKLEQITDEGIWVKQNKTGAKQLYEWSPGLTDVVARAKALKRPIRGLYLFCTRQGLPYSDSGFKAMWHRVQVKWAEQGGNRFTFHDIRAKALTDAKGLGLDAQSLAGHSSAAMTEHYIKQREFKKVKPLK</sequence>
<keyword evidence="3" id="KW-0238">DNA-binding</keyword>
<dbReference type="InterPro" id="IPR011010">
    <property type="entry name" value="DNA_brk_join_enz"/>
</dbReference>
<protein>
    <submittedName>
        <fullName evidence="6">Integrase</fullName>
    </submittedName>
</protein>
<dbReference type="GO" id="GO:0006310">
    <property type="term" value="P:DNA recombination"/>
    <property type="evidence" value="ECO:0007669"/>
    <property type="project" value="UniProtKB-KW"/>
</dbReference>
<dbReference type="SUPFAM" id="SSF56349">
    <property type="entry name" value="DNA breaking-rejoining enzymes"/>
    <property type="match status" value="1"/>
</dbReference>
<evidence type="ECO:0000259" key="5">
    <source>
        <dbReference type="Pfam" id="PF00589"/>
    </source>
</evidence>
<feature type="domain" description="Tyr recombinase" evidence="5">
    <location>
        <begin position="185"/>
        <end position="323"/>
    </location>
</feature>
<dbReference type="AlphaFoldDB" id="A0A8D5G8Z7"/>
<dbReference type="GO" id="GO:0003677">
    <property type="term" value="F:DNA binding"/>
    <property type="evidence" value="ECO:0007669"/>
    <property type="project" value="UniProtKB-KW"/>
</dbReference>
<dbReference type="InterPro" id="IPR002104">
    <property type="entry name" value="Integrase_catalytic"/>
</dbReference>
<dbReference type="KEGG" id="mpau:ZMTM_00800"/>
<proteinExistence type="inferred from homology"/>
<evidence type="ECO:0000256" key="2">
    <source>
        <dbReference type="ARBA" id="ARBA00022908"/>
    </source>
</evidence>
<dbReference type="EMBL" id="AP024110">
    <property type="protein sequence ID" value="BCM23821.1"/>
    <property type="molecule type" value="Genomic_DNA"/>
</dbReference>
<evidence type="ECO:0000313" key="6">
    <source>
        <dbReference type="EMBL" id="BCM23821.1"/>
    </source>
</evidence>
<evidence type="ECO:0000313" key="7">
    <source>
        <dbReference type="Proteomes" id="UP000826722"/>
    </source>
</evidence>
<keyword evidence="2" id="KW-0229">DNA integration</keyword>
<dbReference type="InterPro" id="IPR013762">
    <property type="entry name" value="Integrase-like_cat_sf"/>
</dbReference>
<dbReference type="PANTHER" id="PTHR30349:SF41">
    <property type="entry name" value="INTEGRASE_RECOMBINASE PROTEIN MJ0367-RELATED"/>
    <property type="match status" value="1"/>
</dbReference>
<reference evidence="6" key="1">
    <citation type="journal article" date="2021" name="Arch. Microbiol.">
        <title>Methyloradius palustris gen. nov., sp. nov., a methanol-oxidizing bacterium isolated from snow.</title>
        <authorList>
            <person name="Miyadera T."/>
            <person name="Kojima H."/>
            <person name="Fukui M."/>
        </authorList>
    </citation>
    <scope>NUCLEOTIDE SEQUENCE</scope>
    <source>
        <strain evidence="6">Zm11</strain>
    </source>
</reference>
<keyword evidence="4" id="KW-0233">DNA recombination</keyword>
<keyword evidence="7" id="KW-1185">Reference proteome</keyword>
<dbReference type="InterPro" id="IPR010998">
    <property type="entry name" value="Integrase_recombinase_N"/>
</dbReference>
<evidence type="ECO:0000256" key="3">
    <source>
        <dbReference type="ARBA" id="ARBA00023125"/>
    </source>
</evidence>
<dbReference type="Proteomes" id="UP000826722">
    <property type="component" value="Chromosome"/>
</dbReference>
<dbReference type="Pfam" id="PF00589">
    <property type="entry name" value="Phage_integrase"/>
    <property type="match status" value="1"/>
</dbReference>
<name>A0A8D5G8Z7_9PROT</name>
<dbReference type="Gene3D" id="1.10.150.130">
    <property type="match status" value="1"/>
</dbReference>
<dbReference type="PANTHER" id="PTHR30349">
    <property type="entry name" value="PHAGE INTEGRASE-RELATED"/>
    <property type="match status" value="1"/>
</dbReference>
<comment type="similarity">
    <text evidence="1">Belongs to the 'phage' integrase family.</text>
</comment>
<dbReference type="Gene3D" id="1.10.443.10">
    <property type="entry name" value="Intergrase catalytic core"/>
    <property type="match status" value="1"/>
</dbReference>
<dbReference type="InterPro" id="IPR050090">
    <property type="entry name" value="Tyrosine_recombinase_XerCD"/>
</dbReference>
<accession>A0A8D5G8Z7</accession>
<gene>
    <name evidence="6" type="ORF">ZMTM_00800</name>
</gene>
<organism evidence="6 7">
    <name type="scientific">Methyloradius palustris</name>
    <dbReference type="NCBI Taxonomy" id="2778876"/>
    <lineage>
        <taxon>Bacteria</taxon>
        <taxon>Pseudomonadati</taxon>
        <taxon>Pseudomonadota</taxon>
        <taxon>Betaproteobacteria</taxon>
        <taxon>Nitrosomonadales</taxon>
        <taxon>Methylophilaceae</taxon>
        <taxon>Methyloradius</taxon>
    </lineage>
</organism>
<evidence type="ECO:0000256" key="1">
    <source>
        <dbReference type="ARBA" id="ARBA00008857"/>
    </source>
</evidence>
<dbReference type="CDD" id="cd00800">
    <property type="entry name" value="INT_Lambda_C"/>
    <property type="match status" value="1"/>
</dbReference>